<dbReference type="AlphaFoldDB" id="A0A1Y3E9A1"/>
<evidence type="ECO:0000313" key="2">
    <source>
        <dbReference type="Proteomes" id="UP000243006"/>
    </source>
</evidence>
<protein>
    <submittedName>
        <fullName evidence="1">Uncharacterized protein</fullName>
    </submittedName>
</protein>
<accession>A0A1Y3E9A1</accession>
<sequence length="107" mass="12175">MSTRICDISVLIDFDSITSHPSEDLLSTPIFKLSTHRFSQKAKESPYVIFDEGYRSPSFTTTISDQFVSCNLQLSFRRIYPSGIVEAFHCVSNISFLCDLKSRKIVL</sequence>
<dbReference type="Proteomes" id="UP000243006">
    <property type="component" value="Unassembled WGS sequence"/>
</dbReference>
<organism evidence="1 2">
    <name type="scientific">Trichinella nativa</name>
    <dbReference type="NCBI Taxonomy" id="6335"/>
    <lineage>
        <taxon>Eukaryota</taxon>
        <taxon>Metazoa</taxon>
        <taxon>Ecdysozoa</taxon>
        <taxon>Nematoda</taxon>
        <taxon>Enoplea</taxon>
        <taxon>Dorylaimia</taxon>
        <taxon>Trichinellida</taxon>
        <taxon>Trichinellidae</taxon>
        <taxon>Trichinella</taxon>
    </lineage>
</organism>
<reference evidence="1 2" key="1">
    <citation type="submission" date="2015-04" db="EMBL/GenBank/DDBJ databases">
        <title>Draft genome of the roundworm Trichinella nativa.</title>
        <authorList>
            <person name="Mitreva M."/>
        </authorList>
    </citation>
    <scope>NUCLEOTIDE SEQUENCE [LARGE SCALE GENOMIC DNA]</scope>
    <source>
        <strain evidence="1 2">ISS45</strain>
    </source>
</reference>
<proteinExistence type="predicted"/>
<comment type="caution">
    <text evidence="1">The sequence shown here is derived from an EMBL/GenBank/DDBJ whole genome shotgun (WGS) entry which is preliminary data.</text>
</comment>
<dbReference type="EMBL" id="LVZM01020253">
    <property type="protein sequence ID" value="OUC41704.1"/>
    <property type="molecule type" value="Genomic_DNA"/>
</dbReference>
<evidence type="ECO:0000313" key="1">
    <source>
        <dbReference type="EMBL" id="OUC41704.1"/>
    </source>
</evidence>
<gene>
    <name evidence="1" type="ORF">D917_10747</name>
</gene>
<name>A0A1Y3E9A1_9BILA</name>